<dbReference type="GO" id="GO:0009303">
    <property type="term" value="P:rRNA transcription"/>
    <property type="evidence" value="ECO:0007669"/>
    <property type="project" value="TreeGrafter"/>
</dbReference>
<gene>
    <name evidence="2" type="ORF">SAMN05444406_10849</name>
</gene>
<dbReference type="Gene3D" id="2.40.10.170">
    <property type="match status" value="1"/>
</dbReference>
<dbReference type="PANTHER" id="PTHR38447">
    <property type="entry name" value="TRANSCRIPTION FACTOR YDEB-RELATED"/>
    <property type="match status" value="1"/>
</dbReference>
<protein>
    <submittedName>
        <fullName evidence="2">Transcriptional regulator, CarD family</fullName>
    </submittedName>
</protein>
<organism evidence="2 3">
    <name type="scientific">Caldicoprobacter faecalis</name>
    <dbReference type="NCBI Taxonomy" id="937334"/>
    <lineage>
        <taxon>Bacteria</taxon>
        <taxon>Bacillati</taxon>
        <taxon>Bacillota</taxon>
        <taxon>Clostridia</taxon>
        <taxon>Caldicoprobacterales</taxon>
        <taxon>Caldicoprobacteraceae</taxon>
        <taxon>Caldicoprobacter</taxon>
    </lineage>
</organism>
<dbReference type="Pfam" id="PF02559">
    <property type="entry name" value="CarD_TRCF_RID"/>
    <property type="match status" value="1"/>
</dbReference>
<dbReference type="EMBL" id="FOXR01000008">
    <property type="protein sequence ID" value="SFP98210.1"/>
    <property type="molecule type" value="Genomic_DNA"/>
</dbReference>
<dbReference type="Gene3D" id="1.20.58.1290">
    <property type="entry name" value="CarD-like, C-terminal domain"/>
    <property type="match status" value="1"/>
</dbReference>
<dbReference type="Proteomes" id="UP000198577">
    <property type="component" value="Unassembled WGS sequence"/>
</dbReference>
<name>A0A1I5USN7_9FIRM</name>
<dbReference type="AlphaFoldDB" id="A0A1I5USN7"/>
<evidence type="ECO:0000313" key="2">
    <source>
        <dbReference type="EMBL" id="SFP98210.1"/>
    </source>
</evidence>
<dbReference type="InterPro" id="IPR042215">
    <property type="entry name" value="CarD-like_C"/>
</dbReference>
<dbReference type="SMART" id="SM01058">
    <property type="entry name" value="CarD_TRCF"/>
    <property type="match status" value="1"/>
</dbReference>
<dbReference type="OrthoDB" id="9786074at2"/>
<dbReference type="InterPro" id="IPR036101">
    <property type="entry name" value="CarD-like/TRCF_RID_sf"/>
</dbReference>
<feature type="domain" description="CarD-like/TRCF RNAP-interacting" evidence="1">
    <location>
        <begin position="2"/>
        <end position="112"/>
    </location>
</feature>
<dbReference type="PANTHER" id="PTHR38447:SF1">
    <property type="entry name" value="RNA POLYMERASE-BINDING TRANSCRIPTION FACTOR CARD"/>
    <property type="match status" value="1"/>
</dbReference>
<reference evidence="2 3" key="1">
    <citation type="submission" date="2016-10" db="EMBL/GenBank/DDBJ databases">
        <authorList>
            <person name="de Groot N.N."/>
        </authorList>
    </citation>
    <scope>NUCLEOTIDE SEQUENCE [LARGE SCALE GENOMIC DNA]</scope>
    <source>
        <strain evidence="2 3">DSM 20678</strain>
    </source>
</reference>
<proteinExistence type="predicted"/>
<dbReference type="STRING" id="937334.SAMN05444406_10849"/>
<evidence type="ECO:0000313" key="3">
    <source>
        <dbReference type="Proteomes" id="UP000198577"/>
    </source>
</evidence>
<dbReference type="InterPro" id="IPR048792">
    <property type="entry name" value="CarD_C"/>
</dbReference>
<dbReference type="Pfam" id="PF21095">
    <property type="entry name" value="CarD_C"/>
    <property type="match status" value="1"/>
</dbReference>
<dbReference type="InterPro" id="IPR003711">
    <property type="entry name" value="CarD-like/TRCF_RID"/>
</dbReference>
<dbReference type="SUPFAM" id="SSF141259">
    <property type="entry name" value="CarD-like"/>
    <property type="match status" value="1"/>
</dbReference>
<dbReference type="InterPro" id="IPR052531">
    <property type="entry name" value="CarD-like_regulator"/>
</dbReference>
<sequence>MLFQVGDKVVYPMHGAGIVESIEEREILGEKQEYYVLYFPVMKIKVMIPTKNVEQMGLRHVISREEVDKVINVLNGDQTSMPANWNKRYRLNMDKIKSGDIYEIADVVRNLMLRDREKGLSAAERKMLNSARQFLISELMLSTNVSEDEVSALVDSIILEKATD</sequence>
<dbReference type="RefSeq" id="WP_025748549.1">
    <property type="nucleotide sequence ID" value="NZ_FOXR01000008.1"/>
</dbReference>
<evidence type="ECO:0000259" key="1">
    <source>
        <dbReference type="SMART" id="SM01058"/>
    </source>
</evidence>
<accession>A0A1I5USN7</accession>
<keyword evidence="3" id="KW-1185">Reference proteome</keyword>